<accession>A0A7W6G6M2</accession>
<dbReference type="NCBIfam" id="TIGR03470">
    <property type="entry name" value="HpnH"/>
    <property type="match status" value="1"/>
</dbReference>
<dbReference type="RefSeq" id="WP_183625790.1">
    <property type="nucleotide sequence ID" value="NZ_JACIDX010000008.1"/>
</dbReference>
<dbReference type="InterPro" id="IPR007197">
    <property type="entry name" value="rSAM"/>
</dbReference>
<dbReference type="PANTHER" id="PTHR11228:SF22">
    <property type="entry name" value="PEPTIDE BIOSYNTHESIS PROTEIN YYDG-RELATED"/>
    <property type="match status" value="1"/>
</dbReference>
<dbReference type="GO" id="GO:0003824">
    <property type="term" value="F:catalytic activity"/>
    <property type="evidence" value="ECO:0007669"/>
    <property type="project" value="InterPro"/>
</dbReference>
<reference evidence="8 9" key="1">
    <citation type="submission" date="2020-08" db="EMBL/GenBank/DDBJ databases">
        <title>Genomic Encyclopedia of Type Strains, Phase IV (KMG-IV): sequencing the most valuable type-strain genomes for metagenomic binning, comparative biology and taxonomic classification.</title>
        <authorList>
            <person name="Goeker M."/>
        </authorList>
    </citation>
    <scope>NUCLEOTIDE SEQUENCE [LARGE SCALE GENOMIC DNA]</scope>
    <source>
        <strain evidence="8 9">DSM 27057</strain>
    </source>
</reference>
<keyword evidence="4" id="KW-0408">Iron</keyword>
<dbReference type="InterPro" id="IPR013785">
    <property type="entry name" value="Aldolase_TIM"/>
</dbReference>
<dbReference type="GO" id="GO:0046872">
    <property type="term" value="F:metal ion binding"/>
    <property type="evidence" value="ECO:0007669"/>
    <property type="project" value="UniProtKB-KW"/>
</dbReference>
<evidence type="ECO:0000256" key="1">
    <source>
        <dbReference type="ARBA" id="ARBA00001966"/>
    </source>
</evidence>
<feature type="domain" description="DUF3463" evidence="7">
    <location>
        <begin position="193"/>
        <end position="336"/>
    </location>
</feature>
<sequence>MSLPLAPALRIAGHAISSQIKGGKYPLVLMLEPLLRCNLACPGCGKIDYPDAILNRRLSVEECMAAIEESGAPAVSIAGGEPLLHRDMPKIVEGYIARKKFVILCTNALLLKKKINDYKPSSYFTWSIHLDGDKAMHDKAVDQEGTYDVALEAIHLAKSKGFRVQVNCTVFNDAKPESMAKFLDLMTSLDVEVTISPGYAYERAADQEHFLNREKTKNLFRDLLKRGAAKNAKPGEGGGKAWKFTNSPLFLDFLAGNRSYECTPWSMPLRTVFGWQKPCYLVGEGYVETFAELMEGTDWDQYGVGKYEKCSNCMVHCGFEGTAAKEGLTRPWEFIKVGMQGIRTDGPMAPDIDLSNARKAQDVHATQVEAELEKIKISDPEGYARATRAA</sequence>
<dbReference type="InterPro" id="IPR050377">
    <property type="entry name" value="Radical_SAM_PqqE_MftC-like"/>
</dbReference>
<dbReference type="AlphaFoldDB" id="A0A7W6G6M2"/>
<comment type="caution">
    <text evidence="8">The sequence shown here is derived from an EMBL/GenBank/DDBJ whole genome shotgun (WGS) entry which is preliminary data.</text>
</comment>
<evidence type="ECO:0000259" key="7">
    <source>
        <dbReference type="Pfam" id="PF11946"/>
    </source>
</evidence>
<name>A0A7W6G6M2_9SPHN</name>
<evidence type="ECO:0000313" key="8">
    <source>
        <dbReference type="EMBL" id="MBB3955468.1"/>
    </source>
</evidence>
<gene>
    <name evidence="8" type="ORF">GGR38_002422</name>
</gene>
<evidence type="ECO:0000313" key="9">
    <source>
        <dbReference type="Proteomes" id="UP000548867"/>
    </source>
</evidence>
<dbReference type="SFLD" id="SFLDS00029">
    <property type="entry name" value="Radical_SAM"/>
    <property type="match status" value="1"/>
</dbReference>
<evidence type="ECO:0000256" key="3">
    <source>
        <dbReference type="ARBA" id="ARBA00022723"/>
    </source>
</evidence>
<keyword evidence="9" id="KW-1185">Reference proteome</keyword>
<dbReference type="GO" id="GO:0051536">
    <property type="term" value="F:iron-sulfur cluster binding"/>
    <property type="evidence" value="ECO:0007669"/>
    <property type="project" value="UniProtKB-KW"/>
</dbReference>
<dbReference type="Pfam" id="PF11946">
    <property type="entry name" value="DUF3463"/>
    <property type="match status" value="1"/>
</dbReference>
<dbReference type="InterPro" id="IPR017833">
    <property type="entry name" value="Hopanoid_synth-assoc_rSAM_HpnH"/>
</dbReference>
<dbReference type="PANTHER" id="PTHR11228">
    <property type="entry name" value="RADICAL SAM DOMAIN PROTEIN"/>
    <property type="match status" value="1"/>
</dbReference>
<keyword evidence="2" id="KW-0949">S-adenosyl-L-methionine</keyword>
<dbReference type="SFLD" id="SFLDG01067">
    <property type="entry name" value="SPASM/twitch_domain_containing"/>
    <property type="match status" value="1"/>
</dbReference>
<dbReference type="Pfam" id="PF04055">
    <property type="entry name" value="Radical_SAM"/>
    <property type="match status" value="1"/>
</dbReference>
<evidence type="ECO:0000259" key="6">
    <source>
        <dbReference type="Pfam" id="PF04055"/>
    </source>
</evidence>
<comment type="cofactor">
    <cofactor evidence="1">
        <name>[4Fe-4S] cluster</name>
        <dbReference type="ChEBI" id="CHEBI:49883"/>
    </cofactor>
</comment>
<keyword evidence="3" id="KW-0479">Metal-binding</keyword>
<proteinExistence type="predicted"/>
<protein>
    <submittedName>
        <fullName evidence="8">Hopanoid biosynthesis associated radical SAM protein HpnH</fullName>
    </submittedName>
</protein>
<feature type="domain" description="Radical SAM core" evidence="6">
    <location>
        <begin position="35"/>
        <end position="185"/>
    </location>
</feature>
<dbReference type="Gene3D" id="3.20.20.70">
    <property type="entry name" value="Aldolase class I"/>
    <property type="match status" value="1"/>
</dbReference>
<keyword evidence="5" id="KW-0411">Iron-sulfur</keyword>
<dbReference type="EMBL" id="JACIDX010000008">
    <property type="protein sequence ID" value="MBB3955468.1"/>
    <property type="molecule type" value="Genomic_DNA"/>
</dbReference>
<evidence type="ECO:0000256" key="4">
    <source>
        <dbReference type="ARBA" id="ARBA00023004"/>
    </source>
</evidence>
<dbReference type="InterPro" id="IPR058240">
    <property type="entry name" value="rSAM_sf"/>
</dbReference>
<dbReference type="InterPro" id="IPR022563">
    <property type="entry name" value="DUF3463"/>
</dbReference>
<organism evidence="8 9">
    <name type="scientific">Novosphingobium sediminicola</name>
    <dbReference type="NCBI Taxonomy" id="563162"/>
    <lineage>
        <taxon>Bacteria</taxon>
        <taxon>Pseudomonadati</taxon>
        <taxon>Pseudomonadota</taxon>
        <taxon>Alphaproteobacteria</taxon>
        <taxon>Sphingomonadales</taxon>
        <taxon>Sphingomonadaceae</taxon>
        <taxon>Novosphingobium</taxon>
    </lineage>
</organism>
<evidence type="ECO:0000256" key="5">
    <source>
        <dbReference type="ARBA" id="ARBA00023014"/>
    </source>
</evidence>
<dbReference type="CDD" id="cd01335">
    <property type="entry name" value="Radical_SAM"/>
    <property type="match status" value="1"/>
</dbReference>
<evidence type="ECO:0000256" key="2">
    <source>
        <dbReference type="ARBA" id="ARBA00022691"/>
    </source>
</evidence>
<dbReference type="SFLD" id="SFLDF00397">
    <property type="entry name" value="adenosyl-hopene_transferase"/>
    <property type="match status" value="1"/>
</dbReference>
<dbReference type="SUPFAM" id="SSF102114">
    <property type="entry name" value="Radical SAM enzymes"/>
    <property type="match status" value="1"/>
</dbReference>
<dbReference type="Proteomes" id="UP000548867">
    <property type="component" value="Unassembled WGS sequence"/>
</dbReference>